<accession>A0ABM1EE49</accession>
<dbReference type="Proteomes" id="UP000695022">
    <property type="component" value="Unplaced"/>
</dbReference>
<evidence type="ECO:0000313" key="3">
    <source>
        <dbReference type="RefSeq" id="XP_014670470.1"/>
    </source>
</evidence>
<protein>
    <submittedName>
        <fullName evidence="3">Uncharacterized protein LOC106811400</fullName>
    </submittedName>
</protein>
<reference evidence="3" key="1">
    <citation type="submission" date="2025-08" db="UniProtKB">
        <authorList>
            <consortium name="RefSeq"/>
        </authorList>
    </citation>
    <scope>IDENTIFICATION</scope>
</reference>
<dbReference type="GeneID" id="106811400"/>
<organism evidence="2 3">
    <name type="scientific">Priapulus caudatus</name>
    <name type="common">Priapulid worm</name>
    <dbReference type="NCBI Taxonomy" id="37621"/>
    <lineage>
        <taxon>Eukaryota</taxon>
        <taxon>Metazoa</taxon>
        <taxon>Ecdysozoa</taxon>
        <taxon>Scalidophora</taxon>
        <taxon>Priapulida</taxon>
        <taxon>Priapulimorpha</taxon>
        <taxon>Priapulimorphida</taxon>
        <taxon>Priapulidae</taxon>
        <taxon>Priapulus</taxon>
    </lineage>
</organism>
<sequence length="575" mass="64734">MGAGQLGRFPAATTALSNVSSIGKESNEGSVSGVEPIMESGSETAISSERTISAVETLVGSAVESSEKRPQPSETLTITQSGRVVEQRKLSSSFADPFNLSVDISQLSEEDNEDQYDSDYEPSFAMSAVLPDEVNVATTALAFEEVEFGMEVPEGDAEESDAPEEIGPGIDRIKTASDCFRLTDDVVCLAFLAQIKTLAVTNVTHCTQCASRVSIEEEFVGSALYLKWLRNANPYCTFFHNIQASYMVPTIDDFWTNHQQEILTEMKDKSLIVLGDGRMDSPGFSAQYCTYTFMENESHKILTLRTLDKRTTERKSVNMEKMGFNSALQELLEKELKVDEVVTDAHMAIGACMRTKYPEIKHSNDVWHVAKNLGKKILAAGQQKGCAALQEWSKDIVNHFWFVCQTAQSYDEFVCIWSGVLHHVVNEHEWIMAHGQGLNRCCHGPLDDGRTKPWLDKETDSEAMSALRKIVLDKRFLKRVDYVINFRSTALLEVFHNHVLMYCAKRFAYTPPVYRVRNLLAALDHNVHVERPLMKNKEGNVVYQRCYNKKKCEVVSLPRQEKKTYLTYLSSSDRR</sequence>
<feature type="region of interest" description="Disordered" evidence="1">
    <location>
        <begin position="1"/>
        <end position="47"/>
    </location>
</feature>
<dbReference type="RefSeq" id="XP_014670470.1">
    <property type="nucleotide sequence ID" value="XM_014814984.1"/>
</dbReference>
<gene>
    <name evidence="3" type="primary">LOC106811400</name>
</gene>
<feature type="compositionally biased region" description="Polar residues" evidence="1">
    <location>
        <begin position="14"/>
        <end position="30"/>
    </location>
</feature>
<proteinExistence type="predicted"/>
<evidence type="ECO:0000313" key="2">
    <source>
        <dbReference type="Proteomes" id="UP000695022"/>
    </source>
</evidence>
<dbReference type="PANTHER" id="PTHR31751:SF7">
    <property type="entry name" value="THAP-TYPE DOMAIN-CONTAINING PROTEIN"/>
    <property type="match status" value="1"/>
</dbReference>
<dbReference type="PANTHER" id="PTHR31751">
    <property type="entry name" value="SI:CH211-108C17.2-RELATED-RELATED"/>
    <property type="match status" value="1"/>
</dbReference>
<name>A0ABM1EE49_PRICU</name>
<keyword evidence="2" id="KW-1185">Reference proteome</keyword>
<evidence type="ECO:0000256" key="1">
    <source>
        <dbReference type="SAM" id="MobiDB-lite"/>
    </source>
</evidence>